<feature type="transmembrane region" description="Helical" evidence="6">
    <location>
        <begin position="212"/>
        <end position="233"/>
    </location>
</feature>
<feature type="domain" description="EamA" evidence="7">
    <location>
        <begin position="149"/>
        <end position="283"/>
    </location>
</feature>
<dbReference type="STRING" id="197461.A3843_03940"/>
<feature type="transmembrane region" description="Helical" evidence="6">
    <location>
        <begin position="152"/>
        <end position="173"/>
    </location>
</feature>
<evidence type="ECO:0000256" key="6">
    <source>
        <dbReference type="SAM" id="Phobius"/>
    </source>
</evidence>
<keyword evidence="4 6" id="KW-1133">Transmembrane helix</keyword>
<dbReference type="RefSeq" id="WP_028480027.1">
    <property type="nucleotide sequence ID" value="NZ_LVVZ01000005.1"/>
</dbReference>
<gene>
    <name evidence="8" type="ORF">A3843_03940</name>
</gene>
<name>A0A1U7JL79_9HYPH</name>
<accession>A0A1U7JL79</accession>
<feature type="domain" description="EamA" evidence="7">
    <location>
        <begin position="7"/>
        <end position="139"/>
    </location>
</feature>
<feature type="transmembrane region" description="Helical" evidence="6">
    <location>
        <begin position="95"/>
        <end position="116"/>
    </location>
</feature>
<feature type="transmembrane region" description="Helical" evidence="6">
    <location>
        <begin position="123"/>
        <end position="140"/>
    </location>
</feature>
<dbReference type="InterPro" id="IPR000620">
    <property type="entry name" value="EamA_dom"/>
</dbReference>
<feature type="transmembrane region" description="Helical" evidence="6">
    <location>
        <begin position="37"/>
        <end position="56"/>
    </location>
</feature>
<proteinExistence type="predicted"/>
<feature type="transmembrane region" description="Helical" evidence="6">
    <location>
        <begin position="68"/>
        <end position="89"/>
    </location>
</feature>
<dbReference type="PANTHER" id="PTHR42920">
    <property type="entry name" value="OS03G0707200 PROTEIN-RELATED"/>
    <property type="match status" value="1"/>
</dbReference>
<evidence type="ECO:0000256" key="4">
    <source>
        <dbReference type="ARBA" id="ARBA00022989"/>
    </source>
</evidence>
<dbReference type="GO" id="GO:0005886">
    <property type="term" value="C:plasma membrane"/>
    <property type="evidence" value="ECO:0007669"/>
    <property type="project" value="UniProtKB-SubCell"/>
</dbReference>
<keyword evidence="5 6" id="KW-0472">Membrane</keyword>
<keyword evidence="3 6" id="KW-0812">Transmembrane</keyword>
<dbReference type="SUPFAM" id="SSF103481">
    <property type="entry name" value="Multidrug resistance efflux transporter EmrE"/>
    <property type="match status" value="2"/>
</dbReference>
<evidence type="ECO:0000256" key="3">
    <source>
        <dbReference type="ARBA" id="ARBA00022692"/>
    </source>
</evidence>
<protein>
    <submittedName>
        <fullName evidence="8">MFS transporter</fullName>
    </submittedName>
</protein>
<evidence type="ECO:0000256" key="1">
    <source>
        <dbReference type="ARBA" id="ARBA00004651"/>
    </source>
</evidence>
<dbReference type="PANTHER" id="PTHR42920:SF5">
    <property type="entry name" value="EAMA DOMAIN-CONTAINING PROTEIN"/>
    <property type="match status" value="1"/>
</dbReference>
<sequence>MTRITANTLLLLTGLIWGVTFIAQSTAMDKIGPLQFSGLRFLLAGVALLPMVWLEKKRAPQNVIDPKLWPEFVVVGLCFTAGILLQQYGLTVTTVTNAGFLTAIYVVLTPLIAMVFFRQLPHVIVWPASVMTLTGIYLLGGGELSALNLGDFLMIICAVFWALQVILLGRLVMRTGRPMATAATQFFFVGIIGTLAGGIFETYSIAALQEAMVELLFAGVISGGVAFTLQAIAQQWSTPADAAILLSSEALFAAIAGALFLGERLPVPGLIGCTLIFLSVLLVELAPLVARRWRKGRELGT</sequence>
<evidence type="ECO:0000259" key="7">
    <source>
        <dbReference type="Pfam" id="PF00892"/>
    </source>
</evidence>
<reference evidence="8 9" key="1">
    <citation type="submission" date="2016-03" db="EMBL/GenBank/DDBJ databases">
        <title>Genome sequence of Nesiotobacter sp. nov., a moderately halophilic alphaproteobacterium isolated from the Yellow Sea, China.</title>
        <authorList>
            <person name="Zhang G."/>
            <person name="Zhang R."/>
        </authorList>
    </citation>
    <scope>NUCLEOTIDE SEQUENCE [LARGE SCALE GENOMIC DNA]</scope>
    <source>
        <strain evidence="8 9">WB1-6</strain>
    </source>
</reference>
<comment type="subcellular location">
    <subcellularLocation>
        <location evidence="1">Cell membrane</location>
        <topology evidence="1">Multi-pass membrane protein</topology>
    </subcellularLocation>
</comment>
<feature type="transmembrane region" description="Helical" evidence="6">
    <location>
        <begin position="185"/>
        <end position="206"/>
    </location>
</feature>
<keyword evidence="9" id="KW-1185">Reference proteome</keyword>
<organism evidence="8 9">
    <name type="scientific">Pseudovibrio exalbescens</name>
    <dbReference type="NCBI Taxonomy" id="197461"/>
    <lineage>
        <taxon>Bacteria</taxon>
        <taxon>Pseudomonadati</taxon>
        <taxon>Pseudomonadota</taxon>
        <taxon>Alphaproteobacteria</taxon>
        <taxon>Hyphomicrobiales</taxon>
        <taxon>Stappiaceae</taxon>
        <taxon>Pseudovibrio</taxon>
    </lineage>
</organism>
<dbReference type="AlphaFoldDB" id="A0A1U7JL79"/>
<comment type="caution">
    <text evidence="8">The sequence shown here is derived from an EMBL/GenBank/DDBJ whole genome shotgun (WGS) entry which is preliminary data.</text>
</comment>
<keyword evidence="2" id="KW-1003">Cell membrane</keyword>
<dbReference type="Proteomes" id="UP000185783">
    <property type="component" value="Unassembled WGS sequence"/>
</dbReference>
<feature type="transmembrane region" description="Helical" evidence="6">
    <location>
        <begin position="267"/>
        <end position="290"/>
    </location>
</feature>
<evidence type="ECO:0000256" key="5">
    <source>
        <dbReference type="ARBA" id="ARBA00023136"/>
    </source>
</evidence>
<dbReference type="EMBL" id="LVVZ01000005">
    <property type="protein sequence ID" value="OKL45477.1"/>
    <property type="molecule type" value="Genomic_DNA"/>
</dbReference>
<dbReference type="Pfam" id="PF00892">
    <property type="entry name" value="EamA"/>
    <property type="match status" value="2"/>
</dbReference>
<evidence type="ECO:0000313" key="9">
    <source>
        <dbReference type="Proteomes" id="UP000185783"/>
    </source>
</evidence>
<feature type="transmembrane region" description="Helical" evidence="6">
    <location>
        <begin position="240"/>
        <end position="261"/>
    </location>
</feature>
<dbReference type="InterPro" id="IPR051258">
    <property type="entry name" value="Diverse_Substrate_Transporter"/>
</dbReference>
<evidence type="ECO:0000313" key="8">
    <source>
        <dbReference type="EMBL" id="OKL45477.1"/>
    </source>
</evidence>
<dbReference type="InterPro" id="IPR037185">
    <property type="entry name" value="EmrE-like"/>
</dbReference>
<evidence type="ECO:0000256" key="2">
    <source>
        <dbReference type="ARBA" id="ARBA00022475"/>
    </source>
</evidence>